<dbReference type="InterPro" id="IPR036412">
    <property type="entry name" value="HAD-like_sf"/>
</dbReference>
<reference evidence="5 6" key="1">
    <citation type="journal article" date="2010" name="Stand. Genomic Sci.">
        <title>Complete genome sequence of Denitrovibrio acetiphilus type strain (N2460).</title>
        <authorList>
            <person name="Kiss H."/>
            <person name="Lang E."/>
            <person name="Lapidus A."/>
            <person name="Copeland A."/>
            <person name="Nolan M."/>
            <person name="Glavina Del Rio T."/>
            <person name="Chen F."/>
            <person name="Lucas S."/>
            <person name="Tice H."/>
            <person name="Cheng J.F."/>
            <person name="Han C."/>
            <person name="Goodwin L."/>
            <person name="Pitluck S."/>
            <person name="Liolios K."/>
            <person name="Pati A."/>
            <person name="Ivanova N."/>
            <person name="Mavromatis K."/>
            <person name="Chen A."/>
            <person name="Palaniappan K."/>
            <person name="Land M."/>
            <person name="Hauser L."/>
            <person name="Chang Y.J."/>
            <person name="Jeffries C.D."/>
            <person name="Detter J.C."/>
            <person name="Brettin T."/>
            <person name="Spring S."/>
            <person name="Rohde M."/>
            <person name="Goker M."/>
            <person name="Woyke T."/>
            <person name="Bristow J."/>
            <person name="Eisen J.A."/>
            <person name="Markowitz V."/>
            <person name="Hugenholtz P."/>
            <person name="Kyrpides N.C."/>
            <person name="Klenk H.P."/>
        </authorList>
    </citation>
    <scope>NUCLEOTIDE SEQUENCE [LARGE SCALE GENOMIC DNA]</scope>
    <source>
        <strain evidence="6">DSM 12809 / NBRC 114555 / N2460</strain>
    </source>
</reference>
<keyword evidence="5" id="KW-0378">Hydrolase</keyword>
<dbReference type="InterPro" id="IPR006439">
    <property type="entry name" value="HAD-SF_hydro_IA"/>
</dbReference>
<evidence type="ECO:0000313" key="5">
    <source>
        <dbReference type="EMBL" id="ADD68150.1"/>
    </source>
</evidence>
<dbReference type="OrthoDB" id="9782449at2"/>
<dbReference type="STRING" id="522772.Dacet_1380"/>
<dbReference type="InterPro" id="IPR023214">
    <property type="entry name" value="HAD_sf"/>
</dbReference>
<comment type="pathway">
    <text evidence="2">Organic acid metabolism; glycolate biosynthesis; glycolate from 2-phosphoglycolate: step 1/1.</text>
</comment>
<dbReference type="Proteomes" id="UP000002012">
    <property type="component" value="Chromosome"/>
</dbReference>
<dbReference type="RefSeq" id="WP_013010671.1">
    <property type="nucleotide sequence ID" value="NC_013943.1"/>
</dbReference>
<dbReference type="EC" id="3.1.3.18" evidence="4"/>
<dbReference type="InParanoid" id="D4H801"/>
<dbReference type="GO" id="GO:0008967">
    <property type="term" value="F:phosphoglycolate phosphatase activity"/>
    <property type="evidence" value="ECO:0007669"/>
    <property type="project" value="UniProtKB-EC"/>
</dbReference>
<keyword evidence="6" id="KW-1185">Reference proteome</keyword>
<evidence type="ECO:0000256" key="4">
    <source>
        <dbReference type="ARBA" id="ARBA00013078"/>
    </source>
</evidence>
<organism evidence="5 6">
    <name type="scientific">Denitrovibrio acetiphilus (strain DSM 12809 / NBRC 114555 / N2460)</name>
    <dbReference type="NCBI Taxonomy" id="522772"/>
    <lineage>
        <taxon>Bacteria</taxon>
        <taxon>Pseudomonadati</taxon>
        <taxon>Deferribacterota</taxon>
        <taxon>Deferribacteres</taxon>
        <taxon>Deferribacterales</taxon>
        <taxon>Geovibrionaceae</taxon>
        <taxon>Denitrovibrio</taxon>
    </lineage>
</organism>
<dbReference type="eggNOG" id="COG0546">
    <property type="taxonomic scope" value="Bacteria"/>
</dbReference>
<dbReference type="GO" id="GO:0005829">
    <property type="term" value="C:cytosol"/>
    <property type="evidence" value="ECO:0007669"/>
    <property type="project" value="TreeGrafter"/>
</dbReference>
<gene>
    <name evidence="5" type="ordered locus">Dacet_1380</name>
</gene>
<name>D4H801_DENA2</name>
<dbReference type="Pfam" id="PF13419">
    <property type="entry name" value="HAD_2"/>
    <property type="match status" value="1"/>
</dbReference>
<dbReference type="Gene3D" id="1.10.150.240">
    <property type="entry name" value="Putative phosphatase, domain 2"/>
    <property type="match status" value="1"/>
</dbReference>
<dbReference type="SUPFAM" id="SSF56784">
    <property type="entry name" value="HAD-like"/>
    <property type="match status" value="1"/>
</dbReference>
<evidence type="ECO:0000256" key="3">
    <source>
        <dbReference type="ARBA" id="ARBA00006171"/>
    </source>
</evidence>
<dbReference type="KEGG" id="dap:Dacet_1380"/>
<comment type="catalytic activity">
    <reaction evidence="1">
        <text>2-phosphoglycolate + H2O = glycolate + phosphate</text>
        <dbReference type="Rhea" id="RHEA:14369"/>
        <dbReference type="ChEBI" id="CHEBI:15377"/>
        <dbReference type="ChEBI" id="CHEBI:29805"/>
        <dbReference type="ChEBI" id="CHEBI:43474"/>
        <dbReference type="ChEBI" id="CHEBI:58033"/>
        <dbReference type="EC" id="3.1.3.18"/>
    </reaction>
</comment>
<dbReference type="PANTHER" id="PTHR43434">
    <property type="entry name" value="PHOSPHOGLYCOLATE PHOSPHATASE"/>
    <property type="match status" value="1"/>
</dbReference>
<dbReference type="EMBL" id="CP001968">
    <property type="protein sequence ID" value="ADD68150.1"/>
    <property type="molecule type" value="Genomic_DNA"/>
</dbReference>
<dbReference type="HOGENOM" id="CLU_045011_19_1_0"/>
<sequence>MHLVIFDMDGTVIDTIYDIHQSLLKTLSDYGFSPVTLDMTKEYVGMGMRQLVINAVGKQNFRDEIETHFRTIYNEHMMDNTCIMKGFDEVFKYLETTNVKSVILSNKNRSISDDMVKHFGIEKYFVGWYGGDSFGVKKPNPYGVSRIISEQGVTPEETIMIGDSSSDISAGAGAGAKTCFCTYGYGNLKNVTADFTADSPYDLVKILEALN</sequence>
<dbReference type="Gene3D" id="3.40.50.1000">
    <property type="entry name" value="HAD superfamily/HAD-like"/>
    <property type="match status" value="1"/>
</dbReference>
<evidence type="ECO:0000313" key="6">
    <source>
        <dbReference type="Proteomes" id="UP000002012"/>
    </source>
</evidence>
<accession>D4H801</accession>
<proteinExistence type="inferred from homology"/>
<dbReference type="GO" id="GO:0006281">
    <property type="term" value="P:DNA repair"/>
    <property type="evidence" value="ECO:0007669"/>
    <property type="project" value="TreeGrafter"/>
</dbReference>
<dbReference type="AlphaFoldDB" id="D4H801"/>
<dbReference type="SFLD" id="SFLDS00003">
    <property type="entry name" value="Haloacid_Dehalogenase"/>
    <property type="match status" value="1"/>
</dbReference>
<protein>
    <recommendedName>
        <fullName evidence="4">phosphoglycolate phosphatase</fullName>
        <ecNumber evidence="4">3.1.3.18</ecNumber>
    </recommendedName>
</protein>
<dbReference type="InterPro" id="IPR023198">
    <property type="entry name" value="PGP-like_dom2"/>
</dbReference>
<comment type="similarity">
    <text evidence="3">Belongs to the HAD-like hydrolase superfamily. CbbY/CbbZ/Gph/YieH family.</text>
</comment>
<evidence type="ECO:0000256" key="2">
    <source>
        <dbReference type="ARBA" id="ARBA00004818"/>
    </source>
</evidence>
<dbReference type="PANTHER" id="PTHR43434:SF1">
    <property type="entry name" value="PHOSPHOGLYCOLATE PHOSPHATASE"/>
    <property type="match status" value="1"/>
</dbReference>
<dbReference type="SFLD" id="SFLDG01129">
    <property type="entry name" value="C1.5:_HAD__Beta-PGM__Phosphata"/>
    <property type="match status" value="1"/>
</dbReference>
<evidence type="ECO:0000256" key="1">
    <source>
        <dbReference type="ARBA" id="ARBA00000830"/>
    </source>
</evidence>
<dbReference type="InterPro" id="IPR041492">
    <property type="entry name" value="HAD_2"/>
</dbReference>
<dbReference type="PaxDb" id="522772-Dacet_1380"/>
<dbReference type="NCBIfam" id="TIGR01549">
    <property type="entry name" value="HAD-SF-IA-v1"/>
    <property type="match status" value="1"/>
</dbReference>
<dbReference type="InterPro" id="IPR050155">
    <property type="entry name" value="HAD-like_hydrolase_sf"/>
</dbReference>